<sequence>MTGTVQCGYPLILGTEQLGPGCLPGLCATASNATPRLLSLQTIIPALHTPPQTTPVVVTLSLIISWLDMCGSNPVFRVAGGYLLVNGKPTVSPITLLDFPLRSLQLGSTCHRTTWYPVEASSTAAPNGFTTTRRLSATNRPSDITDNAAAATGRALLAIFISPVVLGGFVILCITGSIAHCWRQRGRRKLYGPMSAYYRTQRAELYDGPYQANANPGAFGSASPQFPPSTHPSSQAFSPLRASVMPSPQTSPHK</sequence>
<evidence type="ECO:0000313" key="4">
    <source>
        <dbReference type="Proteomes" id="UP000054097"/>
    </source>
</evidence>
<keyword evidence="2" id="KW-1133">Transmembrane helix</keyword>
<dbReference type="AlphaFoldDB" id="A0A0C3AND9"/>
<organism evidence="3 4">
    <name type="scientific">Serendipita vermifera MAFF 305830</name>
    <dbReference type="NCBI Taxonomy" id="933852"/>
    <lineage>
        <taxon>Eukaryota</taxon>
        <taxon>Fungi</taxon>
        <taxon>Dikarya</taxon>
        <taxon>Basidiomycota</taxon>
        <taxon>Agaricomycotina</taxon>
        <taxon>Agaricomycetes</taxon>
        <taxon>Sebacinales</taxon>
        <taxon>Serendipitaceae</taxon>
        <taxon>Serendipita</taxon>
    </lineage>
</organism>
<dbReference type="EMBL" id="KN824409">
    <property type="protein sequence ID" value="KIM20776.1"/>
    <property type="molecule type" value="Genomic_DNA"/>
</dbReference>
<evidence type="ECO:0000256" key="2">
    <source>
        <dbReference type="SAM" id="Phobius"/>
    </source>
</evidence>
<evidence type="ECO:0000313" key="3">
    <source>
        <dbReference type="EMBL" id="KIM20776.1"/>
    </source>
</evidence>
<feature type="transmembrane region" description="Helical" evidence="2">
    <location>
        <begin position="155"/>
        <end position="179"/>
    </location>
</feature>
<accession>A0A0C3AND9</accession>
<keyword evidence="4" id="KW-1185">Reference proteome</keyword>
<dbReference type="HOGENOM" id="CLU_1094846_0_0_1"/>
<dbReference type="Proteomes" id="UP000054097">
    <property type="component" value="Unassembled WGS sequence"/>
</dbReference>
<reference evidence="4" key="2">
    <citation type="submission" date="2015-01" db="EMBL/GenBank/DDBJ databases">
        <title>Evolutionary Origins and Diversification of the Mycorrhizal Mutualists.</title>
        <authorList>
            <consortium name="DOE Joint Genome Institute"/>
            <consortium name="Mycorrhizal Genomics Consortium"/>
            <person name="Kohler A."/>
            <person name="Kuo A."/>
            <person name="Nagy L.G."/>
            <person name="Floudas D."/>
            <person name="Copeland A."/>
            <person name="Barry K.W."/>
            <person name="Cichocki N."/>
            <person name="Veneault-Fourrey C."/>
            <person name="LaButti K."/>
            <person name="Lindquist E.A."/>
            <person name="Lipzen A."/>
            <person name="Lundell T."/>
            <person name="Morin E."/>
            <person name="Murat C."/>
            <person name="Riley R."/>
            <person name="Ohm R."/>
            <person name="Sun H."/>
            <person name="Tunlid A."/>
            <person name="Henrissat B."/>
            <person name="Grigoriev I.V."/>
            <person name="Hibbett D.S."/>
            <person name="Martin F."/>
        </authorList>
    </citation>
    <scope>NUCLEOTIDE SEQUENCE [LARGE SCALE GENOMIC DNA]</scope>
    <source>
        <strain evidence="4">MAFF 305830</strain>
    </source>
</reference>
<proteinExistence type="predicted"/>
<name>A0A0C3AND9_SERVB</name>
<feature type="region of interest" description="Disordered" evidence="1">
    <location>
        <begin position="214"/>
        <end position="254"/>
    </location>
</feature>
<evidence type="ECO:0000256" key="1">
    <source>
        <dbReference type="SAM" id="MobiDB-lite"/>
    </source>
</evidence>
<keyword evidence="2" id="KW-0812">Transmembrane</keyword>
<gene>
    <name evidence="3" type="ORF">M408DRAFT_30103</name>
</gene>
<reference evidence="3 4" key="1">
    <citation type="submission" date="2014-04" db="EMBL/GenBank/DDBJ databases">
        <authorList>
            <consortium name="DOE Joint Genome Institute"/>
            <person name="Kuo A."/>
            <person name="Zuccaro A."/>
            <person name="Kohler A."/>
            <person name="Nagy L.G."/>
            <person name="Floudas D."/>
            <person name="Copeland A."/>
            <person name="Barry K.W."/>
            <person name="Cichocki N."/>
            <person name="Veneault-Fourrey C."/>
            <person name="LaButti K."/>
            <person name="Lindquist E.A."/>
            <person name="Lipzen A."/>
            <person name="Lundell T."/>
            <person name="Morin E."/>
            <person name="Murat C."/>
            <person name="Sun H."/>
            <person name="Tunlid A."/>
            <person name="Henrissat B."/>
            <person name="Grigoriev I.V."/>
            <person name="Hibbett D.S."/>
            <person name="Martin F."/>
            <person name="Nordberg H.P."/>
            <person name="Cantor M.N."/>
            <person name="Hua S.X."/>
        </authorList>
    </citation>
    <scope>NUCLEOTIDE SEQUENCE [LARGE SCALE GENOMIC DNA]</scope>
    <source>
        <strain evidence="3 4">MAFF 305830</strain>
    </source>
</reference>
<keyword evidence="2" id="KW-0472">Membrane</keyword>
<protein>
    <submittedName>
        <fullName evidence="3">Uncharacterized protein</fullName>
    </submittedName>
</protein>